<feature type="compositionally biased region" description="Basic residues" evidence="2">
    <location>
        <begin position="1"/>
        <end position="12"/>
    </location>
</feature>
<proteinExistence type="predicted"/>
<sequence>MATPKAKARPKKDRVQELENENRDLREKAQQLEEVLHKLAETSKALQVCEKERERLSNENSAHIREKRAADARELQAKRWQKVVVDLLLEIRCRTWEAPEPFDAEKARKELSEKNTLVVLDYVRASVRLLLTDKEDRERELLDEVRSRDLMRKNEMEQLALELHNVKQQKEDAQNAVLELSERVKETEELKDEVVRSQKRIVTEMQAKITKLETQLKEKEQEVGMLTDGNRENAKRIIAQDKQLERIPQLEQQMVVNDKRAQTALRRTQTLNSREVASLQMQLVRVQDLQTTNDLLREDKDNLVSQLASLRNCYGVSRVREAEEKCCRMEQLKERKERECDTSESTLKRTKQRLEMNKEELNKAKIALRKAWEEIKSLKRDAMRKSGGKGDADAEKAQATARSLFVNLLQKRLLERDREITDLNKKLRTFLVVEKKGALQLRAFEEERKRHEGEVEDYRRKLTEAEDKLELLARTAALSPKHGAHRSSIQSPSKPSDQGIGAGLGGGEGVATGGGTRQGTLKDPRPTSAVTGRRLSGKAVAGNAVGLPLNDLAGAPPQRRPGSAVR</sequence>
<feature type="region of interest" description="Disordered" evidence="2">
    <location>
        <begin position="1"/>
        <end position="24"/>
    </location>
</feature>
<feature type="compositionally biased region" description="Polar residues" evidence="2">
    <location>
        <begin position="487"/>
        <end position="496"/>
    </location>
</feature>
<evidence type="ECO:0000313" key="3">
    <source>
        <dbReference type="EMBL" id="CEM17951.1"/>
    </source>
</evidence>
<feature type="coiled-coil region" evidence="1">
    <location>
        <begin position="156"/>
        <end position="229"/>
    </location>
</feature>
<accession>A0A0G4FTE8</accession>
<feature type="coiled-coil region" evidence="1">
    <location>
        <begin position="333"/>
        <end position="371"/>
    </location>
</feature>
<organism evidence="3">
    <name type="scientific">Chromera velia CCMP2878</name>
    <dbReference type="NCBI Taxonomy" id="1169474"/>
    <lineage>
        <taxon>Eukaryota</taxon>
        <taxon>Sar</taxon>
        <taxon>Alveolata</taxon>
        <taxon>Colpodellida</taxon>
        <taxon>Chromeraceae</taxon>
        <taxon>Chromera</taxon>
    </lineage>
</organism>
<feature type="compositionally biased region" description="Gly residues" evidence="2">
    <location>
        <begin position="500"/>
        <end position="517"/>
    </location>
</feature>
<feature type="region of interest" description="Disordered" evidence="2">
    <location>
        <begin position="477"/>
        <end position="566"/>
    </location>
</feature>
<dbReference type="PhylomeDB" id="A0A0G4FTE8"/>
<feature type="coiled-coil region" evidence="1">
    <location>
        <begin position="441"/>
        <end position="475"/>
    </location>
</feature>
<keyword evidence="1" id="KW-0175">Coiled coil</keyword>
<dbReference type="VEuPathDB" id="CryptoDB:Cvel_18644"/>
<evidence type="ECO:0000256" key="2">
    <source>
        <dbReference type="SAM" id="MobiDB-lite"/>
    </source>
</evidence>
<protein>
    <submittedName>
        <fullName evidence="3">Uncharacterized protein</fullName>
    </submittedName>
</protein>
<feature type="compositionally biased region" description="Basic and acidic residues" evidence="2">
    <location>
        <begin position="13"/>
        <end position="24"/>
    </location>
</feature>
<dbReference type="EMBL" id="CDMZ01000614">
    <property type="protein sequence ID" value="CEM17951.1"/>
    <property type="molecule type" value="Genomic_DNA"/>
</dbReference>
<gene>
    <name evidence="3" type="ORF">Cvel_18644</name>
</gene>
<name>A0A0G4FTE8_9ALVE</name>
<reference evidence="3" key="1">
    <citation type="submission" date="2014-11" db="EMBL/GenBank/DDBJ databases">
        <authorList>
            <person name="Otto D Thomas"/>
            <person name="Naeem Raeece"/>
        </authorList>
    </citation>
    <scope>NUCLEOTIDE SEQUENCE</scope>
</reference>
<evidence type="ECO:0000256" key="1">
    <source>
        <dbReference type="SAM" id="Coils"/>
    </source>
</evidence>
<dbReference type="AlphaFoldDB" id="A0A0G4FTE8"/>